<keyword evidence="2" id="KW-1185">Reference proteome</keyword>
<dbReference type="Proteomes" id="UP000727407">
    <property type="component" value="Unassembled WGS sequence"/>
</dbReference>
<reference evidence="1" key="1">
    <citation type="submission" date="2020-07" db="EMBL/GenBank/DDBJ databases">
        <title>Clarias magur genome sequencing, assembly and annotation.</title>
        <authorList>
            <person name="Kushwaha B."/>
            <person name="Kumar R."/>
            <person name="Das P."/>
            <person name="Joshi C.G."/>
            <person name="Kumar D."/>
            <person name="Nagpure N.S."/>
            <person name="Pandey M."/>
            <person name="Agarwal S."/>
            <person name="Srivastava S."/>
            <person name="Singh M."/>
            <person name="Sahoo L."/>
            <person name="Jayasankar P."/>
            <person name="Meher P.K."/>
            <person name="Koringa P.G."/>
            <person name="Iquebal M.A."/>
            <person name="Das S.P."/>
            <person name="Bit A."/>
            <person name="Patnaik S."/>
            <person name="Patel N."/>
            <person name="Shah T.M."/>
            <person name="Hinsu A."/>
            <person name="Jena J.K."/>
        </authorList>
    </citation>
    <scope>NUCLEOTIDE SEQUENCE</scope>
    <source>
        <strain evidence="1">CIFAMagur01</strain>
        <tissue evidence="1">Testis</tissue>
    </source>
</reference>
<dbReference type="EMBL" id="QNUK01000075">
    <property type="protein sequence ID" value="KAF5903330.1"/>
    <property type="molecule type" value="Genomic_DNA"/>
</dbReference>
<evidence type="ECO:0000313" key="2">
    <source>
        <dbReference type="Proteomes" id="UP000727407"/>
    </source>
</evidence>
<proteinExistence type="predicted"/>
<name>A0A8J4XEZ0_CLAMG</name>
<feature type="non-terminal residue" evidence="1">
    <location>
        <position position="1"/>
    </location>
</feature>
<dbReference type="AlphaFoldDB" id="A0A8J4XEZ0"/>
<protein>
    <submittedName>
        <fullName evidence="1">Uncharacterized protein</fullName>
    </submittedName>
</protein>
<gene>
    <name evidence="1" type="ORF">DAT39_006980</name>
</gene>
<accession>A0A8J4XEZ0</accession>
<sequence length="67" mass="7269">WVSANACKLSRVSPDTCEFSRVGVNTAMPALTSGAARAPTRLNSDECRCIHWRCRSPARCLAMLIGC</sequence>
<organism evidence="1 2">
    <name type="scientific">Clarias magur</name>
    <name type="common">Asian catfish</name>
    <name type="synonym">Macropteronotus magur</name>
    <dbReference type="NCBI Taxonomy" id="1594786"/>
    <lineage>
        <taxon>Eukaryota</taxon>
        <taxon>Metazoa</taxon>
        <taxon>Chordata</taxon>
        <taxon>Craniata</taxon>
        <taxon>Vertebrata</taxon>
        <taxon>Euteleostomi</taxon>
        <taxon>Actinopterygii</taxon>
        <taxon>Neopterygii</taxon>
        <taxon>Teleostei</taxon>
        <taxon>Ostariophysi</taxon>
        <taxon>Siluriformes</taxon>
        <taxon>Clariidae</taxon>
        <taxon>Clarias</taxon>
    </lineage>
</organism>
<evidence type="ECO:0000313" key="1">
    <source>
        <dbReference type="EMBL" id="KAF5903330.1"/>
    </source>
</evidence>
<comment type="caution">
    <text evidence="1">The sequence shown here is derived from an EMBL/GenBank/DDBJ whole genome shotgun (WGS) entry which is preliminary data.</text>
</comment>